<keyword evidence="9" id="KW-0158">Chromosome</keyword>
<dbReference type="PROSITE" id="PS00109">
    <property type="entry name" value="PROTEIN_KINASE_TYR"/>
    <property type="match status" value="1"/>
</dbReference>
<dbReference type="PROSITE" id="PS50011">
    <property type="entry name" value="PROTEIN_KINASE_DOM"/>
    <property type="match status" value="1"/>
</dbReference>
<evidence type="ECO:0000256" key="14">
    <source>
        <dbReference type="ARBA" id="ARBA00022741"/>
    </source>
</evidence>
<keyword evidence="15 27" id="KW-0418">Kinase</keyword>
<evidence type="ECO:0000256" key="17">
    <source>
        <dbReference type="ARBA" id="ARBA00022840"/>
    </source>
</evidence>
<evidence type="ECO:0000256" key="7">
    <source>
        <dbReference type="ARBA" id="ARBA00013948"/>
    </source>
</evidence>
<keyword evidence="16" id="KW-0378">Hydrolase</keyword>
<evidence type="ECO:0000256" key="9">
    <source>
        <dbReference type="ARBA" id="ARBA00022454"/>
    </source>
</evidence>
<dbReference type="InterPro" id="IPR011009">
    <property type="entry name" value="Kinase-like_dom_sf"/>
</dbReference>
<dbReference type="InterPro" id="IPR022495">
    <property type="entry name" value="Bud32"/>
</dbReference>
<evidence type="ECO:0000256" key="22">
    <source>
        <dbReference type="ARBA" id="ARBA00033194"/>
    </source>
</evidence>
<evidence type="ECO:0000256" key="1">
    <source>
        <dbReference type="ARBA" id="ARBA00003747"/>
    </source>
</evidence>
<evidence type="ECO:0000259" key="26">
    <source>
        <dbReference type="PROSITE" id="PS50011"/>
    </source>
</evidence>
<dbReference type="GO" id="GO:0004674">
    <property type="term" value="F:protein serine/threonine kinase activity"/>
    <property type="evidence" value="ECO:0007669"/>
    <property type="project" value="UniProtKB-KW"/>
</dbReference>
<dbReference type="FunFam" id="1.10.510.10:FF:000323">
    <property type="entry name" value="TP53-regulating kinase, putative"/>
    <property type="match status" value="1"/>
</dbReference>
<evidence type="ECO:0000256" key="15">
    <source>
        <dbReference type="ARBA" id="ARBA00022777"/>
    </source>
</evidence>
<dbReference type="PANTHER" id="PTHR12209">
    <property type="entry name" value="NON-SPECIFIC SERINE/THREONINE PROTEIN KINASE"/>
    <property type="match status" value="1"/>
</dbReference>
<accession>A0A4Y7SQP6</accession>
<comment type="catalytic activity">
    <reaction evidence="23">
        <text>L-threonyl-[protein] + ATP = O-phospho-L-threonyl-[protein] + ADP + H(+)</text>
        <dbReference type="Rhea" id="RHEA:46608"/>
        <dbReference type="Rhea" id="RHEA-COMP:11060"/>
        <dbReference type="Rhea" id="RHEA-COMP:11605"/>
        <dbReference type="ChEBI" id="CHEBI:15378"/>
        <dbReference type="ChEBI" id="CHEBI:30013"/>
        <dbReference type="ChEBI" id="CHEBI:30616"/>
        <dbReference type="ChEBI" id="CHEBI:61977"/>
        <dbReference type="ChEBI" id="CHEBI:456216"/>
        <dbReference type="EC" id="2.7.11.1"/>
    </reaction>
</comment>
<feature type="domain" description="Protein kinase" evidence="26">
    <location>
        <begin position="9"/>
        <end position="257"/>
    </location>
</feature>
<evidence type="ECO:0000256" key="13">
    <source>
        <dbReference type="ARBA" id="ARBA00022694"/>
    </source>
</evidence>
<evidence type="ECO:0000256" key="23">
    <source>
        <dbReference type="ARBA" id="ARBA00047899"/>
    </source>
</evidence>
<evidence type="ECO:0000256" key="2">
    <source>
        <dbReference type="ARBA" id="ARBA00004123"/>
    </source>
</evidence>
<dbReference type="GO" id="GO:0016787">
    <property type="term" value="F:hydrolase activity"/>
    <property type="evidence" value="ECO:0007669"/>
    <property type="project" value="UniProtKB-KW"/>
</dbReference>
<dbReference type="InterPro" id="IPR008266">
    <property type="entry name" value="Tyr_kinase_AS"/>
</dbReference>
<comment type="caution">
    <text evidence="27">The sequence shown here is derived from an EMBL/GenBank/DDBJ whole genome shotgun (WGS) entry which is preliminary data.</text>
</comment>
<evidence type="ECO:0000256" key="25">
    <source>
        <dbReference type="SAM" id="MobiDB-lite"/>
    </source>
</evidence>
<dbReference type="EC" id="2.7.11.1" evidence="6"/>
<dbReference type="GO" id="GO:0005634">
    <property type="term" value="C:nucleus"/>
    <property type="evidence" value="ECO:0007669"/>
    <property type="project" value="UniProtKB-SubCell"/>
</dbReference>
<dbReference type="STRING" id="71717.A0A4Y7SQP6"/>
<dbReference type="NCBIfam" id="TIGR03724">
    <property type="entry name" value="arch_bud32"/>
    <property type="match status" value="1"/>
</dbReference>
<keyword evidence="19" id="KW-0010">Activator</keyword>
<keyword evidence="13" id="KW-0819">tRNA processing</keyword>
<keyword evidence="11" id="KW-0597">Phosphoprotein</keyword>
<comment type="similarity">
    <text evidence="4">Belongs to the protein kinase superfamily. BUD32 family.</text>
</comment>
<dbReference type="GO" id="GO:0000408">
    <property type="term" value="C:EKC/KEOPS complex"/>
    <property type="evidence" value="ECO:0007669"/>
    <property type="project" value="UniProtKB-ARBA"/>
</dbReference>
<dbReference type="GO" id="GO:0005524">
    <property type="term" value="F:ATP binding"/>
    <property type="evidence" value="ECO:0007669"/>
    <property type="project" value="UniProtKB-KW"/>
</dbReference>
<comment type="function">
    <text evidence="1">Component of the EKC/KEOPS complex that is required for the formation of a threonylcarbamoyl group on adenosine at position 37 (t(6)A37) in tRNAs that read codons beginning with adenine. The complex is probably involved in the transfer of the threonylcarbamoyl moiety of threonylcarbamoyl-AMP (TC-AMP) to the N6 group of A37. BUD32 has ATPase activity in the context of the EKC/KEOPS complex and likely plays a supporting role to the catalytic subunit KAE1. The EKC/KEOPS complex also promotes both telomere uncapping and telomere elongation. The complex is required for efficient recruitment of transcriptional coactivators.</text>
</comment>
<sequence>MASVSLQLISFSEQISQGAEARIFKAQVTSDSKPVLLKHRFKKKYRHEALDATLTKARVAGEARTLLKCLKAGVHVPQILVVDASEGILGIEWIEGQCVRKLLPGGEEPEEGEVDPPSTGPQQSLDEYGLTIGKLMELIGAELAKLHKADIVHGDLTTSNMMLRHPSAFTSSTKQDVPTELVLIDFGLSFVSTLVEDKAVDLYVLERAFASTHPDSEPMFASVLQAYERALTAREWKAVKNRLDDVRLRGRKRSMVG</sequence>
<dbReference type="AlphaFoldDB" id="A0A4Y7SQP6"/>
<protein>
    <recommendedName>
        <fullName evidence="8">EKC/KEOPS complex subunit BUD32</fullName>
        <ecNumber evidence="6">2.7.11.1</ecNumber>
    </recommendedName>
    <alternativeName>
        <fullName evidence="21 22">Atypical Serine/threonine protein kinase BUD32</fullName>
    </alternativeName>
    <alternativeName>
        <fullName evidence="7">EKC/KEOPS complex subunit bud32</fullName>
    </alternativeName>
</protein>
<dbReference type="OrthoDB" id="3399at2759"/>
<evidence type="ECO:0000256" key="20">
    <source>
        <dbReference type="ARBA" id="ARBA00023242"/>
    </source>
</evidence>
<dbReference type="InterPro" id="IPR000719">
    <property type="entry name" value="Prot_kinase_dom"/>
</dbReference>
<evidence type="ECO:0000256" key="21">
    <source>
        <dbReference type="ARBA" id="ARBA00030980"/>
    </source>
</evidence>
<dbReference type="Pfam" id="PF02958">
    <property type="entry name" value="EcKL"/>
    <property type="match status" value="1"/>
</dbReference>
<proteinExistence type="inferred from homology"/>
<comment type="catalytic activity">
    <reaction evidence="24">
        <text>L-seryl-[protein] + ATP = O-phospho-L-seryl-[protein] + ADP + H(+)</text>
        <dbReference type="Rhea" id="RHEA:17989"/>
        <dbReference type="Rhea" id="RHEA-COMP:9863"/>
        <dbReference type="Rhea" id="RHEA-COMP:11604"/>
        <dbReference type="ChEBI" id="CHEBI:15378"/>
        <dbReference type="ChEBI" id="CHEBI:29999"/>
        <dbReference type="ChEBI" id="CHEBI:30616"/>
        <dbReference type="ChEBI" id="CHEBI:83421"/>
        <dbReference type="ChEBI" id="CHEBI:456216"/>
        <dbReference type="EC" id="2.7.11.1"/>
    </reaction>
</comment>
<dbReference type="EMBL" id="QPFP01000072">
    <property type="protein sequence ID" value="TEB23954.1"/>
    <property type="molecule type" value="Genomic_DNA"/>
</dbReference>
<evidence type="ECO:0000256" key="5">
    <source>
        <dbReference type="ARBA" id="ARBA00011534"/>
    </source>
</evidence>
<evidence type="ECO:0000256" key="10">
    <source>
        <dbReference type="ARBA" id="ARBA00022527"/>
    </source>
</evidence>
<keyword evidence="10" id="KW-0723">Serine/threonine-protein kinase</keyword>
<dbReference type="GO" id="GO:0005829">
    <property type="term" value="C:cytosol"/>
    <property type="evidence" value="ECO:0007669"/>
    <property type="project" value="TreeGrafter"/>
</dbReference>
<dbReference type="GO" id="GO:0070525">
    <property type="term" value="P:tRNA threonylcarbamoyladenosine metabolic process"/>
    <property type="evidence" value="ECO:0007669"/>
    <property type="project" value="TreeGrafter"/>
</dbReference>
<dbReference type="FunFam" id="3.30.200.20:FF:000201">
    <property type="entry name" value="TP53-regulating kinase isoform X1"/>
    <property type="match status" value="1"/>
</dbReference>
<evidence type="ECO:0000256" key="12">
    <source>
        <dbReference type="ARBA" id="ARBA00022679"/>
    </source>
</evidence>
<dbReference type="GO" id="GO:0008033">
    <property type="term" value="P:tRNA processing"/>
    <property type="evidence" value="ECO:0007669"/>
    <property type="project" value="UniProtKB-KW"/>
</dbReference>
<feature type="region of interest" description="Disordered" evidence="25">
    <location>
        <begin position="104"/>
        <end position="125"/>
    </location>
</feature>
<dbReference type="Proteomes" id="UP000298030">
    <property type="component" value="Unassembled WGS sequence"/>
</dbReference>
<dbReference type="Gene3D" id="1.10.510.10">
    <property type="entry name" value="Transferase(Phosphotransferase) domain 1"/>
    <property type="match status" value="1"/>
</dbReference>
<evidence type="ECO:0000256" key="6">
    <source>
        <dbReference type="ARBA" id="ARBA00012513"/>
    </source>
</evidence>
<reference evidence="27 28" key="1">
    <citation type="journal article" date="2019" name="Nat. Ecol. Evol.">
        <title>Megaphylogeny resolves global patterns of mushroom evolution.</title>
        <authorList>
            <person name="Varga T."/>
            <person name="Krizsan K."/>
            <person name="Foldi C."/>
            <person name="Dima B."/>
            <person name="Sanchez-Garcia M."/>
            <person name="Sanchez-Ramirez S."/>
            <person name="Szollosi G.J."/>
            <person name="Szarkandi J.G."/>
            <person name="Papp V."/>
            <person name="Albert L."/>
            <person name="Andreopoulos W."/>
            <person name="Angelini C."/>
            <person name="Antonin V."/>
            <person name="Barry K.W."/>
            <person name="Bougher N.L."/>
            <person name="Buchanan P."/>
            <person name="Buyck B."/>
            <person name="Bense V."/>
            <person name="Catcheside P."/>
            <person name="Chovatia M."/>
            <person name="Cooper J."/>
            <person name="Damon W."/>
            <person name="Desjardin D."/>
            <person name="Finy P."/>
            <person name="Geml J."/>
            <person name="Haridas S."/>
            <person name="Hughes K."/>
            <person name="Justo A."/>
            <person name="Karasinski D."/>
            <person name="Kautmanova I."/>
            <person name="Kiss B."/>
            <person name="Kocsube S."/>
            <person name="Kotiranta H."/>
            <person name="LaButti K.M."/>
            <person name="Lechner B.E."/>
            <person name="Liimatainen K."/>
            <person name="Lipzen A."/>
            <person name="Lukacs Z."/>
            <person name="Mihaltcheva S."/>
            <person name="Morgado L.N."/>
            <person name="Niskanen T."/>
            <person name="Noordeloos M.E."/>
            <person name="Ohm R.A."/>
            <person name="Ortiz-Santana B."/>
            <person name="Ovrebo C."/>
            <person name="Racz N."/>
            <person name="Riley R."/>
            <person name="Savchenko A."/>
            <person name="Shiryaev A."/>
            <person name="Soop K."/>
            <person name="Spirin V."/>
            <person name="Szebenyi C."/>
            <person name="Tomsovsky M."/>
            <person name="Tulloss R.E."/>
            <person name="Uehling J."/>
            <person name="Grigoriev I.V."/>
            <person name="Vagvolgyi C."/>
            <person name="Papp T."/>
            <person name="Martin F.M."/>
            <person name="Miettinen O."/>
            <person name="Hibbett D.S."/>
            <person name="Nagy L.G."/>
        </authorList>
    </citation>
    <scope>NUCLEOTIDE SEQUENCE [LARGE SCALE GENOMIC DNA]</scope>
    <source>
        <strain evidence="27 28">FP101781</strain>
    </source>
</reference>
<comment type="subcellular location">
    <subcellularLocation>
        <location evidence="3">Chromosome</location>
        <location evidence="3">Telomere</location>
    </subcellularLocation>
    <subcellularLocation>
        <location evidence="2">Nucleus</location>
    </subcellularLocation>
</comment>
<keyword evidence="17" id="KW-0067">ATP-binding</keyword>
<dbReference type="PANTHER" id="PTHR12209:SF0">
    <property type="entry name" value="EKC_KEOPS COMPLEX SUBUNIT TP53RK"/>
    <property type="match status" value="1"/>
</dbReference>
<dbReference type="GO" id="GO:0000781">
    <property type="term" value="C:chromosome, telomeric region"/>
    <property type="evidence" value="ECO:0007669"/>
    <property type="project" value="UniProtKB-SubCell"/>
</dbReference>
<name>A0A4Y7SQP6_COPMI</name>
<keyword evidence="20" id="KW-0539">Nucleus</keyword>
<dbReference type="InterPro" id="IPR004119">
    <property type="entry name" value="EcKL"/>
</dbReference>
<evidence type="ECO:0000256" key="3">
    <source>
        <dbReference type="ARBA" id="ARBA00004574"/>
    </source>
</evidence>
<evidence type="ECO:0000256" key="16">
    <source>
        <dbReference type="ARBA" id="ARBA00022801"/>
    </source>
</evidence>
<keyword evidence="12" id="KW-0808">Transferase</keyword>
<evidence type="ECO:0000256" key="18">
    <source>
        <dbReference type="ARBA" id="ARBA00022895"/>
    </source>
</evidence>
<evidence type="ECO:0000256" key="4">
    <source>
        <dbReference type="ARBA" id="ARBA00010630"/>
    </source>
</evidence>
<evidence type="ECO:0000256" key="8">
    <source>
        <dbReference type="ARBA" id="ARBA00019973"/>
    </source>
</evidence>
<gene>
    <name evidence="27" type="ORF">FA13DRAFT_1694037</name>
</gene>
<keyword evidence="28" id="KW-1185">Reference proteome</keyword>
<evidence type="ECO:0000256" key="24">
    <source>
        <dbReference type="ARBA" id="ARBA00048679"/>
    </source>
</evidence>
<organism evidence="27 28">
    <name type="scientific">Coprinellus micaceus</name>
    <name type="common">Glistening ink-cap mushroom</name>
    <name type="synonym">Coprinus micaceus</name>
    <dbReference type="NCBI Taxonomy" id="71717"/>
    <lineage>
        <taxon>Eukaryota</taxon>
        <taxon>Fungi</taxon>
        <taxon>Dikarya</taxon>
        <taxon>Basidiomycota</taxon>
        <taxon>Agaricomycotina</taxon>
        <taxon>Agaricomycetes</taxon>
        <taxon>Agaricomycetidae</taxon>
        <taxon>Agaricales</taxon>
        <taxon>Agaricineae</taxon>
        <taxon>Psathyrellaceae</taxon>
        <taxon>Coprinellus</taxon>
    </lineage>
</organism>
<evidence type="ECO:0000256" key="19">
    <source>
        <dbReference type="ARBA" id="ARBA00023159"/>
    </source>
</evidence>
<keyword evidence="14" id="KW-0547">Nucleotide-binding</keyword>
<comment type="subunit">
    <text evidence="5">Component of the EKC/KEOPS complex composed of at least BUD32, CGI121, GON7, KAE1 and PCC1; the whole complex dimerizes.</text>
</comment>
<dbReference type="Gene3D" id="3.30.200.20">
    <property type="entry name" value="Phosphorylase Kinase, domain 1"/>
    <property type="match status" value="1"/>
</dbReference>
<evidence type="ECO:0000256" key="11">
    <source>
        <dbReference type="ARBA" id="ARBA00022553"/>
    </source>
</evidence>
<keyword evidence="18" id="KW-0779">Telomere</keyword>
<evidence type="ECO:0000313" key="27">
    <source>
        <dbReference type="EMBL" id="TEB23954.1"/>
    </source>
</evidence>
<evidence type="ECO:0000313" key="28">
    <source>
        <dbReference type="Proteomes" id="UP000298030"/>
    </source>
</evidence>
<dbReference type="SUPFAM" id="SSF56112">
    <property type="entry name" value="Protein kinase-like (PK-like)"/>
    <property type="match status" value="1"/>
</dbReference>